<feature type="transmembrane region" description="Helical" evidence="5">
    <location>
        <begin position="157"/>
        <end position="182"/>
    </location>
</feature>
<feature type="transmembrane region" description="Helical" evidence="5">
    <location>
        <begin position="203"/>
        <end position="224"/>
    </location>
</feature>
<feature type="transmembrane region" description="Helical" evidence="5">
    <location>
        <begin position="291"/>
        <end position="310"/>
    </location>
</feature>
<feature type="transmembrane region" description="Helical" evidence="5">
    <location>
        <begin position="99"/>
        <end position="122"/>
    </location>
</feature>
<feature type="region of interest" description="Disordered" evidence="4">
    <location>
        <begin position="396"/>
        <end position="420"/>
    </location>
</feature>
<proteinExistence type="predicted"/>
<dbReference type="InterPro" id="IPR047200">
    <property type="entry name" value="MFS_YcaD-like"/>
</dbReference>
<evidence type="ECO:0000313" key="6">
    <source>
        <dbReference type="EMBL" id="MFM4891890.1"/>
    </source>
</evidence>
<organism evidence="6 7">
    <name type="scientific">Aeromonas bivalvium</name>
    <dbReference type="NCBI Taxonomy" id="440079"/>
    <lineage>
        <taxon>Bacteria</taxon>
        <taxon>Pseudomonadati</taxon>
        <taxon>Pseudomonadota</taxon>
        <taxon>Gammaproteobacteria</taxon>
        <taxon>Aeromonadales</taxon>
        <taxon>Aeromonadaceae</taxon>
        <taxon>Aeromonas</taxon>
    </lineage>
</organism>
<evidence type="ECO:0000256" key="5">
    <source>
        <dbReference type="SAM" id="Phobius"/>
    </source>
</evidence>
<reference evidence="6 7" key="1">
    <citation type="submission" date="2024-09" db="EMBL/GenBank/DDBJ databases">
        <title>Aeromonas strains Genome sequencing and assembly.</title>
        <authorList>
            <person name="Hu X."/>
            <person name="Tang B."/>
        </authorList>
    </citation>
    <scope>NUCLEOTIDE SEQUENCE [LARGE SCALE GENOMIC DNA]</scope>
    <source>
        <strain evidence="6 7">NB23SCDHY001</strain>
    </source>
</reference>
<accession>A0ABW9GL52</accession>
<dbReference type="Proteomes" id="UP001630969">
    <property type="component" value="Unassembled WGS sequence"/>
</dbReference>
<dbReference type="EMBL" id="JBGXBU010000001">
    <property type="protein sequence ID" value="MFM4891890.1"/>
    <property type="molecule type" value="Genomic_DNA"/>
</dbReference>
<feature type="transmembrane region" description="Helical" evidence="5">
    <location>
        <begin position="358"/>
        <end position="375"/>
    </location>
</feature>
<keyword evidence="3 5" id="KW-0472">Membrane</keyword>
<name>A0ABW9GL52_9GAMM</name>
<dbReference type="Pfam" id="PF07690">
    <property type="entry name" value="MFS_1"/>
    <property type="match status" value="1"/>
</dbReference>
<feature type="transmembrane region" description="Helical" evidence="5">
    <location>
        <begin position="75"/>
        <end position="93"/>
    </location>
</feature>
<evidence type="ECO:0000256" key="1">
    <source>
        <dbReference type="ARBA" id="ARBA00022692"/>
    </source>
</evidence>
<evidence type="ECO:0000256" key="2">
    <source>
        <dbReference type="ARBA" id="ARBA00022989"/>
    </source>
</evidence>
<sequence>MVATRWQGVASPLMSLVIFILGHGLMSTLLTVRLSAEQVDAQAIGLVSGTYFAGLVLGSFVNARLIVQVGHIRAYAAYASLICTLTLLHGLVVDPWVWAGLRLLGGFATGGLFVVLESWMLVSSTPRDRGKLMSLYMILLYGALAAGQLLLKVIDPMVLAPFALCAMAASLSVIPLALSRVAMPTMIQPQQVGFLELFRLTPAGMWSSLSSGLILGAIYGLLPLYFTDNGYGLERVANMMAVVILGGMCLQYPIGRVSDRLDRRLVIGLLSALLALVSLLMVILPAPQPDWLATGLIFLFGGLAFSIYPLSLSHACDELKPDQVLGANQGLLLAYSLGAMVGPVLAPSAIQLFGPQGLFAYFCLCGALLTLFLIWRQRVRAPVPLAEHQQFIPVPPNTPMTAELEPRPDVELTQAQGEAS</sequence>
<keyword evidence="1 5" id="KW-0812">Transmembrane</keyword>
<comment type="caution">
    <text evidence="6">The sequence shown here is derived from an EMBL/GenBank/DDBJ whole genome shotgun (WGS) entry which is preliminary data.</text>
</comment>
<dbReference type="InterPro" id="IPR011701">
    <property type="entry name" value="MFS"/>
</dbReference>
<evidence type="ECO:0000256" key="4">
    <source>
        <dbReference type="SAM" id="MobiDB-lite"/>
    </source>
</evidence>
<keyword evidence="2 5" id="KW-1133">Transmembrane helix</keyword>
<dbReference type="GeneID" id="97219076"/>
<feature type="transmembrane region" description="Helical" evidence="5">
    <location>
        <begin position="134"/>
        <end position="151"/>
    </location>
</feature>
<evidence type="ECO:0000256" key="3">
    <source>
        <dbReference type="ARBA" id="ARBA00023136"/>
    </source>
</evidence>
<dbReference type="InterPro" id="IPR036259">
    <property type="entry name" value="MFS_trans_sf"/>
</dbReference>
<dbReference type="PANTHER" id="PTHR23521:SF3">
    <property type="entry name" value="MFS TRANSPORTER"/>
    <property type="match status" value="1"/>
</dbReference>
<protein>
    <submittedName>
        <fullName evidence="6">MFS transporter</fullName>
    </submittedName>
</protein>
<gene>
    <name evidence="6" type="ORF">ACEUDJ_03215</name>
</gene>
<dbReference type="SUPFAM" id="SSF103473">
    <property type="entry name" value="MFS general substrate transporter"/>
    <property type="match status" value="1"/>
</dbReference>
<feature type="transmembrane region" description="Helical" evidence="5">
    <location>
        <begin position="331"/>
        <end position="352"/>
    </location>
</feature>
<keyword evidence="7" id="KW-1185">Reference proteome</keyword>
<feature type="transmembrane region" description="Helical" evidence="5">
    <location>
        <begin position="12"/>
        <end position="32"/>
    </location>
</feature>
<feature type="transmembrane region" description="Helical" evidence="5">
    <location>
        <begin position="266"/>
        <end position="285"/>
    </location>
</feature>
<feature type="transmembrane region" description="Helical" evidence="5">
    <location>
        <begin position="44"/>
        <end position="63"/>
    </location>
</feature>
<dbReference type="RefSeq" id="WP_408787991.1">
    <property type="nucleotide sequence ID" value="NZ_JBGXBU010000001.1"/>
</dbReference>
<dbReference type="CDD" id="cd17477">
    <property type="entry name" value="MFS_YcaD_like"/>
    <property type="match status" value="1"/>
</dbReference>
<dbReference type="Gene3D" id="1.20.1250.20">
    <property type="entry name" value="MFS general substrate transporter like domains"/>
    <property type="match status" value="2"/>
</dbReference>
<dbReference type="PANTHER" id="PTHR23521">
    <property type="entry name" value="TRANSPORTER MFS SUPERFAMILY"/>
    <property type="match status" value="1"/>
</dbReference>
<feature type="transmembrane region" description="Helical" evidence="5">
    <location>
        <begin position="236"/>
        <end position="254"/>
    </location>
</feature>
<evidence type="ECO:0000313" key="7">
    <source>
        <dbReference type="Proteomes" id="UP001630969"/>
    </source>
</evidence>